<sequence>MATTTPPASPDEPVEPAADVTPEPVAANPYAPPPAEPAAGPAYGGAPAAPKQTLAIVSLVTGISGVVLSFFVLGLLPAIAGVVTGHMALKREPHARGLALGGLITSYVGLALSILIGLLILIPFVMIFIGLGALGTTGTF</sequence>
<accession>A0A0U5BDT8</accession>
<organism evidence="4 5">
    <name type="scientific">Microcella alkaliphila</name>
    <dbReference type="NCBI Taxonomy" id="279828"/>
    <lineage>
        <taxon>Bacteria</taxon>
        <taxon>Bacillati</taxon>
        <taxon>Actinomycetota</taxon>
        <taxon>Actinomycetes</taxon>
        <taxon>Micrococcales</taxon>
        <taxon>Microbacteriaceae</taxon>
        <taxon>Microcella</taxon>
    </lineage>
</organism>
<evidence type="ECO:0000313" key="5">
    <source>
        <dbReference type="Proteomes" id="UP000218965"/>
    </source>
</evidence>
<dbReference type="RefSeq" id="WP_096420598.1">
    <property type="nucleotide sequence ID" value="NZ_AP017315.1"/>
</dbReference>
<keyword evidence="2" id="KW-0812">Transmembrane</keyword>
<dbReference type="EMBL" id="AP017315">
    <property type="protein sequence ID" value="BAU31406.1"/>
    <property type="molecule type" value="Genomic_DNA"/>
</dbReference>
<gene>
    <name evidence="4" type="ORF">MalAC0309_0534</name>
</gene>
<dbReference type="Pfam" id="PF13828">
    <property type="entry name" value="DUF4190"/>
    <property type="match status" value="1"/>
</dbReference>
<feature type="region of interest" description="Disordered" evidence="1">
    <location>
        <begin position="1"/>
        <end position="46"/>
    </location>
</feature>
<keyword evidence="2" id="KW-1133">Transmembrane helix</keyword>
<dbReference type="AlphaFoldDB" id="A0A0U5BDT8"/>
<dbReference type="OrthoDB" id="5124674at2"/>
<keyword evidence="2" id="KW-0472">Membrane</keyword>
<protein>
    <recommendedName>
        <fullName evidence="3">DUF4190 domain-containing protein</fullName>
    </recommendedName>
</protein>
<dbReference type="KEGG" id="malk:MalAC0309_0534"/>
<evidence type="ECO:0000313" key="4">
    <source>
        <dbReference type="EMBL" id="BAU31406.1"/>
    </source>
</evidence>
<dbReference type="InterPro" id="IPR025241">
    <property type="entry name" value="DUF4190"/>
</dbReference>
<evidence type="ECO:0000256" key="2">
    <source>
        <dbReference type="SAM" id="Phobius"/>
    </source>
</evidence>
<evidence type="ECO:0000259" key="3">
    <source>
        <dbReference type="Pfam" id="PF13828"/>
    </source>
</evidence>
<feature type="transmembrane region" description="Helical" evidence="2">
    <location>
        <begin position="104"/>
        <end position="134"/>
    </location>
</feature>
<name>A0A0U5BDT8_9MICO</name>
<feature type="compositionally biased region" description="Low complexity" evidence="1">
    <location>
        <begin position="37"/>
        <end position="46"/>
    </location>
</feature>
<reference evidence="4 5" key="2">
    <citation type="submission" date="2016-01" db="EMBL/GenBank/DDBJ databases">
        <title>Microcella alkaliphila JAM AC0309 whole genome shotgun sequence.</title>
        <authorList>
            <person name="Kurata A."/>
            <person name="Hirose Y."/>
            <person name="Kishimoto N."/>
            <person name="Kobayashi T."/>
        </authorList>
    </citation>
    <scope>NUCLEOTIDE SEQUENCE [LARGE SCALE GENOMIC DNA]</scope>
    <source>
        <strain evidence="4 5">JAM AC0309</strain>
    </source>
</reference>
<evidence type="ECO:0000256" key="1">
    <source>
        <dbReference type="SAM" id="MobiDB-lite"/>
    </source>
</evidence>
<feature type="transmembrane region" description="Helical" evidence="2">
    <location>
        <begin position="54"/>
        <end position="83"/>
    </location>
</feature>
<reference evidence="5" key="1">
    <citation type="submission" date="2015-12" db="EMBL/GenBank/DDBJ databases">
        <authorList>
            <person name="Shamseldin A."/>
            <person name="Moawad H."/>
            <person name="Abd El-Rahim W.M."/>
            <person name="Sadowsky M.J."/>
        </authorList>
    </citation>
    <scope>NUCLEOTIDE SEQUENCE [LARGE SCALE GENOMIC DNA]</scope>
    <source>
        <strain evidence="5">JAM AC0309</strain>
    </source>
</reference>
<dbReference type="Proteomes" id="UP000218965">
    <property type="component" value="Chromosome"/>
</dbReference>
<proteinExistence type="predicted"/>
<feature type="domain" description="DUF4190" evidence="3">
    <location>
        <begin position="54"/>
        <end position="115"/>
    </location>
</feature>